<evidence type="ECO:0000256" key="1">
    <source>
        <dbReference type="SAM" id="MobiDB-lite"/>
    </source>
</evidence>
<dbReference type="EMBL" id="CM017876">
    <property type="protein sequence ID" value="KAG1342427.1"/>
    <property type="molecule type" value="Genomic_DNA"/>
</dbReference>
<feature type="region of interest" description="Disordered" evidence="1">
    <location>
        <begin position="51"/>
        <end position="85"/>
    </location>
</feature>
<comment type="caution">
    <text evidence="3">The sequence shown here is derived from an EMBL/GenBank/DDBJ whole genome shotgun (WGS) entry which is preliminary data.</text>
</comment>
<evidence type="ECO:0000256" key="2">
    <source>
        <dbReference type="SAM" id="SignalP"/>
    </source>
</evidence>
<name>A0A8K0I8N7_COCNU</name>
<evidence type="ECO:0000313" key="4">
    <source>
        <dbReference type="Proteomes" id="UP000797356"/>
    </source>
</evidence>
<feature type="chain" id="PRO_5035438665" evidence="2">
    <location>
        <begin position="26"/>
        <end position="85"/>
    </location>
</feature>
<protein>
    <submittedName>
        <fullName evidence="3">Uncharacterized protein</fullName>
    </submittedName>
</protein>
<gene>
    <name evidence="3" type="ORF">COCNU_05G006560</name>
</gene>
<reference evidence="3" key="2">
    <citation type="submission" date="2019-07" db="EMBL/GenBank/DDBJ databases">
        <authorList>
            <person name="Yang Y."/>
            <person name="Bocs S."/>
            <person name="Baudouin L."/>
        </authorList>
    </citation>
    <scope>NUCLEOTIDE SEQUENCE</scope>
    <source>
        <tissue evidence="3">Spear leaf of Hainan Tall coconut</tissue>
    </source>
</reference>
<organism evidence="3 4">
    <name type="scientific">Cocos nucifera</name>
    <name type="common">Coconut palm</name>
    <dbReference type="NCBI Taxonomy" id="13894"/>
    <lineage>
        <taxon>Eukaryota</taxon>
        <taxon>Viridiplantae</taxon>
        <taxon>Streptophyta</taxon>
        <taxon>Embryophyta</taxon>
        <taxon>Tracheophyta</taxon>
        <taxon>Spermatophyta</taxon>
        <taxon>Magnoliopsida</taxon>
        <taxon>Liliopsida</taxon>
        <taxon>Arecaceae</taxon>
        <taxon>Arecoideae</taxon>
        <taxon>Cocoseae</taxon>
        <taxon>Attaleinae</taxon>
        <taxon>Cocos</taxon>
    </lineage>
</organism>
<sequence>METFSSRLLLPIFFTSLLLLSSAKAATVAGEVVGTSGQSISRHGGLALPRRLGSRVPELPPSPTRNFGHITSVPPPPDDKFDNKN</sequence>
<keyword evidence="4" id="KW-1185">Reference proteome</keyword>
<feature type="signal peptide" evidence="2">
    <location>
        <begin position="1"/>
        <end position="25"/>
    </location>
</feature>
<reference evidence="3" key="1">
    <citation type="journal article" date="2017" name="Gigascience">
        <title>The genome draft of coconut (Cocos nucifera).</title>
        <authorList>
            <person name="Xiao Y."/>
            <person name="Xu P."/>
            <person name="Fan H."/>
            <person name="Baudouin L."/>
            <person name="Xia W."/>
            <person name="Bocs S."/>
            <person name="Xu J."/>
            <person name="Li Q."/>
            <person name="Guo A."/>
            <person name="Zhou L."/>
            <person name="Li J."/>
            <person name="Wu Y."/>
            <person name="Ma Z."/>
            <person name="Armero A."/>
            <person name="Issali A.E."/>
            <person name="Liu N."/>
            <person name="Peng M."/>
            <person name="Yang Y."/>
        </authorList>
    </citation>
    <scope>NUCLEOTIDE SEQUENCE</scope>
    <source>
        <tissue evidence="3">Spear leaf of Hainan Tall coconut</tissue>
    </source>
</reference>
<accession>A0A8K0I8N7</accession>
<dbReference type="AlphaFoldDB" id="A0A8K0I8N7"/>
<evidence type="ECO:0000313" key="3">
    <source>
        <dbReference type="EMBL" id="KAG1342427.1"/>
    </source>
</evidence>
<dbReference type="Proteomes" id="UP000797356">
    <property type="component" value="Chromosome 5"/>
</dbReference>
<keyword evidence="2" id="KW-0732">Signal</keyword>
<proteinExistence type="predicted"/>